<comment type="caution">
    <text evidence="2">The sequence shown here is derived from an EMBL/GenBank/DDBJ whole genome shotgun (WGS) entry which is preliminary data.</text>
</comment>
<evidence type="ECO:0000313" key="3">
    <source>
        <dbReference type="Proteomes" id="UP000275232"/>
    </source>
</evidence>
<reference evidence="2 3" key="1">
    <citation type="submission" date="2018-11" db="EMBL/GenBank/DDBJ databases">
        <title>Erythrobacter spongiae sp. nov., isolated from a marine sponge.</title>
        <authorList>
            <person name="Zhuang L."/>
            <person name="Luo L."/>
        </authorList>
    </citation>
    <scope>NUCLEOTIDE SEQUENCE [LARGE SCALE GENOMIC DNA]</scope>
    <source>
        <strain evidence="2 3">HN-E23</strain>
    </source>
</reference>
<dbReference type="AlphaFoldDB" id="A0A3N5DJC5"/>
<dbReference type="InterPro" id="IPR005135">
    <property type="entry name" value="Endo/exonuclease/phosphatase"/>
</dbReference>
<dbReference type="OrthoDB" id="9796594at2"/>
<dbReference type="EMBL" id="RPFZ01000001">
    <property type="protein sequence ID" value="RPF70795.1"/>
    <property type="molecule type" value="Genomic_DNA"/>
</dbReference>
<dbReference type="GO" id="GO:0003824">
    <property type="term" value="F:catalytic activity"/>
    <property type="evidence" value="ECO:0007669"/>
    <property type="project" value="InterPro"/>
</dbReference>
<accession>A0A3N5DJC5</accession>
<evidence type="ECO:0000313" key="2">
    <source>
        <dbReference type="EMBL" id="RPF70795.1"/>
    </source>
</evidence>
<name>A0A3N5DJC5_9SPHN</name>
<feature type="domain" description="Endonuclease/exonuclease/phosphatase" evidence="1">
    <location>
        <begin position="1"/>
        <end position="70"/>
    </location>
</feature>
<dbReference type="Pfam" id="PF03372">
    <property type="entry name" value="Exo_endo_phos"/>
    <property type="match status" value="1"/>
</dbReference>
<dbReference type="Gene3D" id="3.60.10.10">
    <property type="entry name" value="Endonuclease/exonuclease/phosphatase"/>
    <property type="match status" value="1"/>
</dbReference>
<gene>
    <name evidence="2" type="ORF">EG799_03540</name>
</gene>
<sequence length="80" mass="9120">MGDFNDVRWSRTTTTFREMGDWPDPRLGRGTFPTFPSDHLWLGWPLDQIMVKGALDLRSFEVLPDDGSDHRAMLAVLCAP</sequence>
<protein>
    <recommendedName>
        <fullName evidence="1">Endonuclease/exonuclease/phosphatase domain-containing protein</fullName>
    </recommendedName>
</protein>
<dbReference type="SUPFAM" id="SSF56219">
    <property type="entry name" value="DNase I-like"/>
    <property type="match status" value="1"/>
</dbReference>
<dbReference type="Proteomes" id="UP000275232">
    <property type="component" value="Unassembled WGS sequence"/>
</dbReference>
<keyword evidence="3" id="KW-1185">Reference proteome</keyword>
<proteinExistence type="predicted"/>
<evidence type="ECO:0000259" key="1">
    <source>
        <dbReference type="Pfam" id="PF03372"/>
    </source>
</evidence>
<dbReference type="InterPro" id="IPR036691">
    <property type="entry name" value="Endo/exonu/phosph_ase_sf"/>
</dbReference>
<organism evidence="2 3">
    <name type="scientific">Aurantiacibacter spongiae</name>
    <dbReference type="NCBI Taxonomy" id="2488860"/>
    <lineage>
        <taxon>Bacteria</taxon>
        <taxon>Pseudomonadati</taxon>
        <taxon>Pseudomonadota</taxon>
        <taxon>Alphaproteobacteria</taxon>
        <taxon>Sphingomonadales</taxon>
        <taxon>Erythrobacteraceae</taxon>
        <taxon>Aurantiacibacter</taxon>
    </lineage>
</organism>